<evidence type="ECO:0000256" key="9">
    <source>
        <dbReference type="ARBA" id="ARBA00022737"/>
    </source>
</evidence>
<feature type="repeat" description="WD" evidence="11">
    <location>
        <begin position="628"/>
        <end position="660"/>
    </location>
</feature>
<reference evidence="12" key="1">
    <citation type="journal article" date="2023" name="BMC Genomics">
        <title>Chromosome-level genome assemblies of Cutaneotrichosporon spp. (Trichosporonales, Basidiomycota) reveal imbalanced evolution between nucleotide sequences and chromosome synteny.</title>
        <authorList>
            <person name="Kobayashi Y."/>
            <person name="Kayamori A."/>
            <person name="Aoki K."/>
            <person name="Shiwa Y."/>
            <person name="Matsutani M."/>
            <person name="Fujita N."/>
            <person name="Sugita T."/>
            <person name="Iwasaki W."/>
            <person name="Tanaka N."/>
            <person name="Takashima M."/>
        </authorList>
    </citation>
    <scope>NUCLEOTIDE SEQUENCE</scope>
    <source>
        <strain evidence="12">HIS016</strain>
    </source>
</reference>
<comment type="pathway">
    <text evidence="3">tRNA modification; 5-methoxycarbonylmethyl-2-thiouridine-tRNA biosynthesis.</text>
</comment>
<feature type="repeat" description="WD" evidence="11">
    <location>
        <begin position="364"/>
        <end position="394"/>
    </location>
</feature>
<feature type="repeat" description="WD" evidence="11">
    <location>
        <begin position="717"/>
        <end position="752"/>
    </location>
</feature>
<evidence type="ECO:0000256" key="5">
    <source>
        <dbReference type="ARBA" id="ARBA00020267"/>
    </source>
</evidence>
<dbReference type="Pfam" id="PF00400">
    <property type="entry name" value="WD40"/>
    <property type="match status" value="5"/>
</dbReference>
<dbReference type="SUPFAM" id="SSF50978">
    <property type="entry name" value="WD40 repeat-like"/>
    <property type="match status" value="2"/>
</dbReference>
<keyword evidence="6" id="KW-0963">Cytoplasm</keyword>
<dbReference type="InterPro" id="IPR037289">
    <property type="entry name" value="Elp2"/>
</dbReference>
<evidence type="ECO:0000256" key="7">
    <source>
        <dbReference type="ARBA" id="ARBA00022574"/>
    </source>
</evidence>
<keyword evidence="10" id="KW-0539">Nucleus</keyword>
<evidence type="ECO:0000256" key="3">
    <source>
        <dbReference type="ARBA" id="ARBA00005043"/>
    </source>
</evidence>
<dbReference type="GO" id="GO:0005737">
    <property type="term" value="C:cytoplasm"/>
    <property type="evidence" value="ECO:0007669"/>
    <property type="project" value="UniProtKB-SubCell"/>
</dbReference>
<dbReference type="PANTHER" id="PTHR44111">
    <property type="entry name" value="ELONGATOR COMPLEX PROTEIN 2"/>
    <property type="match status" value="1"/>
</dbReference>
<dbReference type="PROSITE" id="PS50294">
    <property type="entry name" value="WD_REPEATS_REGION"/>
    <property type="match status" value="3"/>
</dbReference>
<comment type="caution">
    <text evidence="12">The sequence shown here is derived from an EMBL/GenBank/DDBJ whole genome shotgun (WGS) entry which is preliminary data.</text>
</comment>
<keyword evidence="7 11" id="KW-0853">WD repeat</keyword>
<feature type="repeat" description="WD" evidence="11">
    <location>
        <begin position="184"/>
        <end position="224"/>
    </location>
</feature>
<dbReference type="Proteomes" id="UP001222932">
    <property type="component" value="Unassembled WGS sequence"/>
</dbReference>
<keyword evidence="9" id="KW-0677">Repeat</keyword>
<dbReference type="GO" id="GO:0033588">
    <property type="term" value="C:elongator holoenzyme complex"/>
    <property type="evidence" value="ECO:0007669"/>
    <property type="project" value="InterPro"/>
</dbReference>
<comment type="similarity">
    <text evidence="4">Belongs to the WD repeat ELP2 family.</text>
</comment>
<keyword evidence="8" id="KW-0819">tRNA processing</keyword>
<dbReference type="GO" id="GO:0002098">
    <property type="term" value="P:tRNA wobble uridine modification"/>
    <property type="evidence" value="ECO:0007669"/>
    <property type="project" value="InterPro"/>
</dbReference>
<protein>
    <recommendedName>
        <fullName evidence="5">Elongator complex protein 2</fullName>
    </recommendedName>
</protein>
<evidence type="ECO:0000256" key="10">
    <source>
        <dbReference type="ARBA" id="ARBA00023242"/>
    </source>
</evidence>
<reference evidence="12" key="2">
    <citation type="submission" date="2023-06" db="EMBL/GenBank/DDBJ databases">
        <authorList>
            <person name="Kobayashi Y."/>
            <person name="Kayamori A."/>
            <person name="Aoki K."/>
            <person name="Shiwa Y."/>
            <person name="Fujita N."/>
            <person name="Sugita T."/>
            <person name="Iwasaki W."/>
            <person name="Tanaka N."/>
            <person name="Takashima M."/>
        </authorList>
    </citation>
    <scope>NUCLEOTIDE SEQUENCE</scope>
    <source>
        <strain evidence="12">HIS016</strain>
    </source>
</reference>
<dbReference type="PROSITE" id="PS50082">
    <property type="entry name" value="WD_REPEATS_2"/>
    <property type="match status" value="6"/>
</dbReference>
<name>A0AAD3Y8H1_9TREE</name>
<evidence type="ECO:0000256" key="1">
    <source>
        <dbReference type="ARBA" id="ARBA00004123"/>
    </source>
</evidence>
<proteinExistence type="inferred from homology"/>
<accession>A0AAD3Y8H1</accession>
<evidence type="ECO:0000313" key="13">
    <source>
        <dbReference type="Proteomes" id="UP001222932"/>
    </source>
</evidence>
<dbReference type="SMART" id="SM00320">
    <property type="entry name" value="WD40"/>
    <property type="match status" value="10"/>
</dbReference>
<dbReference type="InterPro" id="IPR036322">
    <property type="entry name" value="WD40_repeat_dom_sf"/>
</dbReference>
<evidence type="ECO:0000313" key="12">
    <source>
        <dbReference type="EMBL" id="GMK54156.1"/>
    </source>
</evidence>
<comment type="subcellular location">
    <subcellularLocation>
        <location evidence="2">Cytoplasm</location>
    </subcellularLocation>
    <subcellularLocation>
        <location evidence="1">Nucleus</location>
    </subcellularLocation>
</comment>
<sequence length="752" mass="80841">MATLYTAYISIGSNRSSSCAAALDDGLLAYGAGSTVALWDMNAGGRGVYETLIGHRAHVTTLKRNSNGFVSGDQAGEVRVWAREGRTFVCTAVFTAHNGSSISALSVLDDEVLTGGSDGVVRRWRIGGKVEEVETLDLKGKLPLDLGVGKLPGSTARVLFMGLTDRKVQVWTLVDNSYRYALSLEGHEDWVRCLALTPYPGVNGTDLLLATGAQDNYIRLWRISPFVAGGDMFDLSQLEGNAQISTKAHVLAVDGERFNITLEALLVGHESGLTNVNWSHAESPRLLSSASDNSMVIWSPTDGEHGRDGIWVPEHRFGAFGGRGLSFFGAMWAPNDEAVIATGWTGGVERWVRNGDGWETSPGISGHYRAVRSVAWDPAGDYLLSTGSDQTSRIHAPCRPSGSKEVTWAEIARPQIHGYDMVDGAFLSSFRIASAAEEKVTRVFEATTGFAESLNTLGVCNKSVTEISRLPRGATVPPLGLSNRALGKAEAVSDIPKSKLVPKDAVDRDSVSTAMTSLPTEEELSTSTLWPEIEKIYGHGYELATLATSHAGDLMATACRATSAEHAVVRIVDASTWADRAVLPGHTLTVTRIAFSPDDSMVLTVSRDRGWRLFLRDGDEWAPLASEERAHARMVLDCAWAGSAFVTASRDKSVKMWRLEANKWTCIATHKLAEAATAVAVTPYGDWYHVAVGTDGGNVEILTVGEGIKPLTSVPKNSVHAGAVSRLAWRPDGKMLASAGEDRAVRIFTLAI</sequence>
<feature type="repeat" description="WD" evidence="11">
    <location>
        <begin position="583"/>
        <end position="614"/>
    </location>
</feature>
<organism evidence="12 13">
    <name type="scientific">Cutaneotrichosporon spelunceum</name>
    <dbReference type="NCBI Taxonomy" id="1672016"/>
    <lineage>
        <taxon>Eukaryota</taxon>
        <taxon>Fungi</taxon>
        <taxon>Dikarya</taxon>
        <taxon>Basidiomycota</taxon>
        <taxon>Agaricomycotina</taxon>
        <taxon>Tremellomycetes</taxon>
        <taxon>Trichosporonales</taxon>
        <taxon>Trichosporonaceae</taxon>
        <taxon>Cutaneotrichosporon</taxon>
    </lineage>
</organism>
<evidence type="ECO:0000256" key="2">
    <source>
        <dbReference type="ARBA" id="ARBA00004496"/>
    </source>
</evidence>
<dbReference type="InterPro" id="IPR015943">
    <property type="entry name" value="WD40/YVTN_repeat-like_dom_sf"/>
</dbReference>
<dbReference type="AlphaFoldDB" id="A0AAD3Y8H1"/>
<evidence type="ECO:0000256" key="11">
    <source>
        <dbReference type="PROSITE-ProRule" id="PRU00221"/>
    </source>
</evidence>
<dbReference type="PANTHER" id="PTHR44111:SF1">
    <property type="entry name" value="ELONGATOR COMPLEX PROTEIN 2"/>
    <property type="match status" value="1"/>
</dbReference>
<dbReference type="InterPro" id="IPR001680">
    <property type="entry name" value="WD40_rpt"/>
</dbReference>
<dbReference type="EMBL" id="BTCM01000001">
    <property type="protein sequence ID" value="GMK54156.1"/>
    <property type="molecule type" value="Genomic_DNA"/>
</dbReference>
<feature type="repeat" description="WD" evidence="11">
    <location>
        <begin position="266"/>
        <end position="299"/>
    </location>
</feature>
<evidence type="ECO:0000256" key="4">
    <source>
        <dbReference type="ARBA" id="ARBA00005881"/>
    </source>
</evidence>
<evidence type="ECO:0000256" key="6">
    <source>
        <dbReference type="ARBA" id="ARBA00022490"/>
    </source>
</evidence>
<keyword evidence="13" id="KW-1185">Reference proteome</keyword>
<gene>
    <name evidence="12" type="primary">ELP2</name>
    <name evidence="12" type="ORF">CspeluHIS016_0107420</name>
</gene>
<dbReference type="GO" id="GO:0005634">
    <property type="term" value="C:nucleus"/>
    <property type="evidence" value="ECO:0007669"/>
    <property type="project" value="UniProtKB-SubCell"/>
</dbReference>
<dbReference type="Gene3D" id="2.130.10.10">
    <property type="entry name" value="YVTN repeat-like/Quinoprotein amine dehydrogenase"/>
    <property type="match status" value="4"/>
</dbReference>
<evidence type="ECO:0000256" key="8">
    <source>
        <dbReference type="ARBA" id="ARBA00022694"/>
    </source>
</evidence>